<dbReference type="CDD" id="cd00037">
    <property type="entry name" value="CLECT"/>
    <property type="match status" value="1"/>
</dbReference>
<reference evidence="5" key="1">
    <citation type="submission" date="2021-03" db="EMBL/GenBank/DDBJ databases">
        <authorList>
            <person name="Bekaert M."/>
        </authorList>
    </citation>
    <scope>NUCLEOTIDE SEQUENCE</scope>
</reference>
<dbReference type="Pfam" id="PF13927">
    <property type="entry name" value="Ig_3"/>
    <property type="match status" value="1"/>
</dbReference>
<evidence type="ECO:0000313" key="6">
    <source>
        <dbReference type="Proteomes" id="UP000683360"/>
    </source>
</evidence>
<dbReference type="EMBL" id="CAJPWZ010002323">
    <property type="protein sequence ID" value="CAG2235685.1"/>
    <property type="molecule type" value="Genomic_DNA"/>
</dbReference>
<name>A0A8S3TPT5_MYTED</name>
<gene>
    <name evidence="5" type="ORF">MEDL_48232</name>
</gene>
<comment type="caution">
    <text evidence="5">The sequence shown here is derived from an EMBL/GenBank/DDBJ whole genome shotgun (WGS) entry which is preliminary data.</text>
</comment>
<evidence type="ECO:0000256" key="2">
    <source>
        <dbReference type="SAM" id="Phobius"/>
    </source>
</evidence>
<accession>A0A8S3TPT5</accession>
<keyword evidence="1" id="KW-0175">Coiled coil</keyword>
<dbReference type="SMART" id="SM00408">
    <property type="entry name" value="IGc2"/>
    <property type="match status" value="1"/>
</dbReference>
<dbReference type="PANTHER" id="PTHR45710">
    <property type="entry name" value="C-TYPE LECTIN DOMAIN-CONTAINING PROTEIN 180"/>
    <property type="match status" value="1"/>
</dbReference>
<keyword evidence="6" id="KW-1185">Reference proteome</keyword>
<dbReference type="PROSITE" id="PS50041">
    <property type="entry name" value="C_TYPE_LECTIN_2"/>
    <property type="match status" value="1"/>
</dbReference>
<dbReference type="CDD" id="cd00096">
    <property type="entry name" value="Ig"/>
    <property type="match status" value="1"/>
</dbReference>
<evidence type="ECO:0000259" key="4">
    <source>
        <dbReference type="PROSITE" id="PS50835"/>
    </source>
</evidence>
<keyword evidence="2" id="KW-0472">Membrane</keyword>
<sequence length="313" mass="35814">MKNFSDAMAFCQSVNAEMVMLKTANEDIIMSTVLIGLTYHNTHNSDWTWIDGTTLQYTDGWAHGEPKVNTTPRECVLNGATGWLSTECRTSRKICCQKLILTDITEQVDERVTLTCNVKDMPNITELNWTRSVNGTSVIVSEYARGGNTTSPNLIFQRVKWTDEGWYKCIVKNSSGSMQTVETRLFVNATHMHPCRCEYRRKLEYWGSKLIPNKTREVLLKELESELQKLKKDLEVNKTQLSSSIRKRISAPDKRKSSERIGLVGAAFMCIVVGLVVLIDVLTIVKFLTNSITFWKMEREKVRDKEIRNENTI</sequence>
<evidence type="ECO:0000256" key="1">
    <source>
        <dbReference type="SAM" id="Coils"/>
    </source>
</evidence>
<dbReference type="InterPro" id="IPR003599">
    <property type="entry name" value="Ig_sub"/>
</dbReference>
<proteinExistence type="predicted"/>
<dbReference type="Gene3D" id="2.60.40.10">
    <property type="entry name" value="Immunoglobulins"/>
    <property type="match status" value="1"/>
</dbReference>
<dbReference type="PANTHER" id="PTHR45710:SF26">
    <property type="entry name" value="RH26557P"/>
    <property type="match status" value="1"/>
</dbReference>
<dbReference type="SMART" id="SM00409">
    <property type="entry name" value="IG"/>
    <property type="match status" value="1"/>
</dbReference>
<evidence type="ECO:0000313" key="5">
    <source>
        <dbReference type="EMBL" id="CAG2235685.1"/>
    </source>
</evidence>
<dbReference type="InterPro" id="IPR016187">
    <property type="entry name" value="CTDL_fold"/>
</dbReference>
<feature type="domain" description="Ig-like" evidence="4">
    <location>
        <begin position="66"/>
        <end position="186"/>
    </location>
</feature>
<keyword evidence="2" id="KW-0812">Transmembrane</keyword>
<dbReference type="Gene3D" id="3.10.100.10">
    <property type="entry name" value="Mannose-Binding Protein A, subunit A"/>
    <property type="match status" value="1"/>
</dbReference>
<dbReference type="SUPFAM" id="SSF48726">
    <property type="entry name" value="Immunoglobulin"/>
    <property type="match status" value="1"/>
</dbReference>
<dbReference type="InterPro" id="IPR001304">
    <property type="entry name" value="C-type_lectin-like"/>
</dbReference>
<dbReference type="InterPro" id="IPR016186">
    <property type="entry name" value="C-type_lectin-like/link_sf"/>
</dbReference>
<feature type="transmembrane region" description="Helical" evidence="2">
    <location>
        <begin position="261"/>
        <end position="289"/>
    </location>
</feature>
<keyword evidence="2" id="KW-1133">Transmembrane helix</keyword>
<feature type="coiled-coil region" evidence="1">
    <location>
        <begin position="213"/>
        <end position="240"/>
    </location>
</feature>
<dbReference type="SUPFAM" id="SSF56436">
    <property type="entry name" value="C-type lectin-like"/>
    <property type="match status" value="1"/>
</dbReference>
<dbReference type="Pfam" id="PF00059">
    <property type="entry name" value="Lectin_C"/>
    <property type="match status" value="1"/>
</dbReference>
<dbReference type="OrthoDB" id="9631130at2759"/>
<dbReference type="InterPro" id="IPR050828">
    <property type="entry name" value="C-type_lectin/matrix_domain"/>
</dbReference>
<dbReference type="InterPro" id="IPR036179">
    <property type="entry name" value="Ig-like_dom_sf"/>
</dbReference>
<dbReference type="Proteomes" id="UP000683360">
    <property type="component" value="Unassembled WGS sequence"/>
</dbReference>
<organism evidence="5 6">
    <name type="scientific">Mytilus edulis</name>
    <name type="common">Blue mussel</name>
    <dbReference type="NCBI Taxonomy" id="6550"/>
    <lineage>
        <taxon>Eukaryota</taxon>
        <taxon>Metazoa</taxon>
        <taxon>Spiralia</taxon>
        <taxon>Lophotrochozoa</taxon>
        <taxon>Mollusca</taxon>
        <taxon>Bivalvia</taxon>
        <taxon>Autobranchia</taxon>
        <taxon>Pteriomorphia</taxon>
        <taxon>Mytilida</taxon>
        <taxon>Mytiloidea</taxon>
        <taxon>Mytilidae</taxon>
        <taxon>Mytilinae</taxon>
        <taxon>Mytilus</taxon>
    </lineage>
</organism>
<dbReference type="InterPro" id="IPR003598">
    <property type="entry name" value="Ig_sub2"/>
</dbReference>
<dbReference type="InterPro" id="IPR007110">
    <property type="entry name" value="Ig-like_dom"/>
</dbReference>
<protein>
    <submittedName>
        <fullName evidence="5">Uncharacterized protein</fullName>
    </submittedName>
</protein>
<dbReference type="AlphaFoldDB" id="A0A8S3TPT5"/>
<evidence type="ECO:0000259" key="3">
    <source>
        <dbReference type="PROSITE" id="PS50041"/>
    </source>
</evidence>
<feature type="domain" description="C-type lectin" evidence="3">
    <location>
        <begin position="1"/>
        <end position="97"/>
    </location>
</feature>
<dbReference type="InterPro" id="IPR013783">
    <property type="entry name" value="Ig-like_fold"/>
</dbReference>
<dbReference type="PROSITE" id="PS50835">
    <property type="entry name" value="IG_LIKE"/>
    <property type="match status" value="1"/>
</dbReference>